<evidence type="ECO:0000259" key="1">
    <source>
        <dbReference type="PROSITE" id="PS51819"/>
    </source>
</evidence>
<evidence type="ECO:0000313" key="3">
    <source>
        <dbReference type="Proteomes" id="UP000237839"/>
    </source>
</evidence>
<dbReference type="GO" id="GO:0016829">
    <property type="term" value="F:lyase activity"/>
    <property type="evidence" value="ECO:0007669"/>
    <property type="project" value="UniProtKB-KW"/>
</dbReference>
<protein>
    <submittedName>
        <fullName evidence="2">Putative enzyme related to lactoylglutathione lyase</fullName>
    </submittedName>
</protein>
<dbReference type="CDD" id="cd07247">
    <property type="entry name" value="SgaA_N_like"/>
    <property type="match status" value="1"/>
</dbReference>
<accession>A0A2S9H2N0</accession>
<dbReference type="OrthoDB" id="8776491at2"/>
<proteinExistence type="predicted"/>
<dbReference type="InterPro" id="IPR004360">
    <property type="entry name" value="Glyas_Fos-R_dOase_dom"/>
</dbReference>
<dbReference type="Gene3D" id="3.10.180.10">
    <property type="entry name" value="2,3-Dihydroxybiphenyl 1,2-Dioxygenase, domain 1"/>
    <property type="match status" value="1"/>
</dbReference>
<sequence length="123" mass="12962">MSNQLVWVDIPVTDLDRAIKFYSAVLGSPVSKEGGPGFIFGLFPHSDNDVGGCLYVPDADNAPSKVGPLIYLNAEGRLIDAVKAVAATGGKIIQDTHQIGPYGFRAVVLDTEGNRIALHAPTA</sequence>
<dbReference type="Proteomes" id="UP000237839">
    <property type="component" value="Unassembled WGS sequence"/>
</dbReference>
<dbReference type="EMBL" id="PUGF01000003">
    <property type="protein sequence ID" value="PRC94220.1"/>
    <property type="molecule type" value="Genomic_DNA"/>
</dbReference>
<dbReference type="InterPro" id="IPR029068">
    <property type="entry name" value="Glyas_Bleomycin-R_OHBP_Dase"/>
</dbReference>
<name>A0A2S9H2N0_9BURK</name>
<feature type="domain" description="VOC" evidence="1">
    <location>
        <begin position="4"/>
        <end position="121"/>
    </location>
</feature>
<dbReference type="InterPro" id="IPR052164">
    <property type="entry name" value="Anthracycline_SecMetBiosynth"/>
</dbReference>
<dbReference type="SUPFAM" id="SSF54593">
    <property type="entry name" value="Glyoxalase/Bleomycin resistance protein/Dihydroxybiphenyl dioxygenase"/>
    <property type="match status" value="1"/>
</dbReference>
<gene>
    <name evidence="2" type="ORF">S2091_0841</name>
</gene>
<keyword evidence="2" id="KW-0456">Lyase</keyword>
<reference evidence="2 3" key="1">
    <citation type="submission" date="2018-02" db="EMBL/GenBank/DDBJ databases">
        <title>Solimicrobium silvestre gen. nov., sp. nov., isolated from alpine forest soil.</title>
        <authorList>
            <person name="Margesin R."/>
            <person name="Albuquerque L."/>
            <person name="Zhang D.-C."/>
            <person name="Froufe H.J.C."/>
            <person name="Severino R."/>
            <person name="Roxo I."/>
            <person name="Egas C."/>
            <person name="Da Costa M.S."/>
        </authorList>
    </citation>
    <scope>NUCLEOTIDE SEQUENCE [LARGE SCALE GENOMIC DNA]</scope>
    <source>
        <strain evidence="2 3">S20-91</strain>
    </source>
</reference>
<dbReference type="InterPro" id="IPR037523">
    <property type="entry name" value="VOC_core"/>
</dbReference>
<dbReference type="AlphaFoldDB" id="A0A2S9H2N0"/>
<evidence type="ECO:0000313" key="2">
    <source>
        <dbReference type="EMBL" id="PRC94220.1"/>
    </source>
</evidence>
<dbReference type="PANTHER" id="PTHR33993">
    <property type="entry name" value="GLYOXALASE-RELATED"/>
    <property type="match status" value="1"/>
</dbReference>
<dbReference type="PANTHER" id="PTHR33993:SF2">
    <property type="entry name" value="VOC DOMAIN-CONTAINING PROTEIN"/>
    <property type="match status" value="1"/>
</dbReference>
<dbReference type="PROSITE" id="PS51819">
    <property type="entry name" value="VOC"/>
    <property type="match status" value="1"/>
</dbReference>
<comment type="caution">
    <text evidence="2">The sequence shown here is derived from an EMBL/GenBank/DDBJ whole genome shotgun (WGS) entry which is preliminary data.</text>
</comment>
<organism evidence="2 3">
    <name type="scientific">Solimicrobium silvestre</name>
    <dbReference type="NCBI Taxonomy" id="2099400"/>
    <lineage>
        <taxon>Bacteria</taxon>
        <taxon>Pseudomonadati</taxon>
        <taxon>Pseudomonadota</taxon>
        <taxon>Betaproteobacteria</taxon>
        <taxon>Burkholderiales</taxon>
        <taxon>Oxalobacteraceae</taxon>
        <taxon>Solimicrobium</taxon>
    </lineage>
</organism>
<dbReference type="Pfam" id="PF00903">
    <property type="entry name" value="Glyoxalase"/>
    <property type="match status" value="1"/>
</dbReference>
<dbReference type="RefSeq" id="WP_105530555.1">
    <property type="nucleotide sequence ID" value="NZ_PUGF01000003.1"/>
</dbReference>
<keyword evidence="3" id="KW-1185">Reference proteome</keyword>